<dbReference type="GO" id="GO:0004527">
    <property type="term" value="F:exonuclease activity"/>
    <property type="evidence" value="ECO:0007669"/>
    <property type="project" value="UniProtKB-KW"/>
</dbReference>
<dbReference type="Proteomes" id="UP000190774">
    <property type="component" value="Unassembled WGS sequence"/>
</dbReference>
<accession>A0A1T4XJ16</accession>
<gene>
    <name evidence="3" type="ORF">SAMN02745166_01533</name>
</gene>
<reference evidence="4" key="1">
    <citation type="submission" date="2017-02" db="EMBL/GenBank/DDBJ databases">
        <authorList>
            <person name="Varghese N."/>
            <person name="Submissions S."/>
        </authorList>
    </citation>
    <scope>NUCLEOTIDE SEQUENCE [LARGE SCALE GENOMIC DNA]</scope>
    <source>
        <strain evidence="4">ATCC 700200</strain>
    </source>
</reference>
<dbReference type="Pfam" id="PF03372">
    <property type="entry name" value="Exo_endo_phos"/>
    <property type="match status" value="1"/>
</dbReference>
<dbReference type="InterPro" id="IPR036691">
    <property type="entry name" value="Endo/exonu/phosph_ase_sf"/>
</dbReference>
<evidence type="ECO:0000313" key="3">
    <source>
        <dbReference type="EMBL" id="SKA89081.1"/>
    </source>
</evidence>
<dbReference type="AlphaFoldDB" id="A0A1T4XJ16"/>
<dbReference type="Gene3D" id="3.60.10.10">
    <property type="entry name" value="Endonuclease/exonuclease/phosphatase"/>
    <property type="match status" value="1"/>
</dbReference>
<proteinExistence type="predicted"/>
<keyword evidence="3" id="KW-0540">Nuclease</keyword>
<dbReference type="InterPro" id="IPR005135">
    <property type="entry name" value="Endo/exonuclease/phosphatase"/>
</dbReference>
<protein>
    <submittedName>
        <fullName evidence="3">Uncharacterized conserved protein YafD, endonuclease/exonuclease/phosphatase (EEP) superfamily</fullName>
    </submittedName>
</protein>
<name>A0A1T4XJ16_9BACT</name>
<dbReference type="GO" id="GO:0004519">
    <property type="term" value="F:endonuclease activity"/>
    <property type="evidence" value="ECO:0007669"/>
    <property type="project" value="UniProtKB-KW"/>
</dbReference>
<keyword evidence="4" id="KW-1185">Reference proteome</keyword>
<keyword evidence="3" id="KW-0255">Endonuclease</keyword>
<sequence>MKSVCRLHNTGEIGLTKCMAKPRSFLAASVRFEGVFDVVLLLGLSGAWLGLLGRFHWALDLLSHFRWQYLCLCLGLVAWALFRRRQVLLVVAMSTLLLNGWLIGSLALQTSQYRVPQGDRLRVVSLNVLTSNSNKEDVLEYLRQKKPDVIFLMEVDAGWTQALQALRSDYPHGLVRDQTDNFGVALLSRVPLRDVQLFITHGSDMPSIHASLNYEGRDLIILGTHPLPPMNGGMARSRDAQLRGVADWVRQSPVPVLVMGDLNATPWSHGMRVLRAGNSLAYRCPDPAWQPTWNPNTPFAVPIDHALCTPPLIIASRKIGPDVGSDHRPQELEITWE</sequence>
<dbReference type="SUPFAM" id="SSF56219">
    <property type="entry name" value="DNase I-like"/>
    <property type="match status" value="1"/>
</dbReference>
<evidence type="ECO:0000259" key="2">
    <source>
        <dbReference type="Pfam" id="PF03372"/>
    </source>
</evidence>
<keyword evidence="1" id="KW-1133">Transmembrane helix</keyword>
<dbReference type="STRING" id="48467.SAMN02745166_01533"/>
<keyword evidence="1" id="KW-0812">Transmembrane</keyword>
<feature type="transmembrane region" description="Helical" evidence="1">
    <location>
        <begin position="65"/>
        <end position="82"/>
    </location>
</feature>
<feature type="transmembrane region" description="Helical" evidence="1">
    <location>
        <begin position="38"/>
        <end position="59"/>
    </location>
</feature>
<keyword evidence="3" id="KW-0269">Exonuclease</keyword>
<feature type="transmembrane region" description="Helical" evidence="1">
    <location>
        <begin position="87"/>
        <end position="108"/>
    </location>
</feature>
<evidence type="ECO:0000256" key="1">
    <source>
        <dbReference type="SAM" id="Phobius"/>
    </source>
</evidence>
<dbReference type="OrthoDB" id="9796594at2"/>
<keyword evidence="1" id="KW-0472">Membrane</keyword>
<evidence type="ECO:0000313" key="4">
    <source>
        <dbReference type="Proteomes" id="UP000190774"/>
    </source>
</evidence>
<organism evidence="3 4">
    <name type="scientific">Prosthecobacter debontii</name>
    <dbReference type="NCBI Taxonomy" id="48467"/>
    <lineage>
        <taxon>Bacteria</taxon>
        <taxon>Pseudomonadati</taxon>
        <taxon>Verrucomicrobiota</taxon>
        <taxon>Verrucomicrobiia</taxon>
        <taxon>Verrucomicrobiales</taxon>
        <taxon>Verrucomicrobiaceae</taxon>
        <taxon>Prosthecobacter</taxon>
    </lineage>
</organism>
<feature type="domain" description="Endonuclease/exonuclease/phosphatase" evidence="2">
    <location>
        <begin position="125"/>
        <end position="327"/>
    </location>
</feature>
<dbReference type="EMBL" id="FUYE01000004">
    <property type="protein sequence ID" value="SKA89081.1"/>
    <property type="molecule type" value="Genomic_DNA"/>
</dbReference>
<keyword evidence="3" id="KW-0378">Hydrolase</keyword>